<dbReference type="Pfam" id="PF00072">
    <property type="entry name" value="Response_reg"/>
    <property type="match status" value="1"/>
</dbReference>
<feature type="domain" description="Response regulatory" evidence="6">
    <location>
        <begin position="64"/>
        <end position="180"/>
    </location>
</feature>
<dbReference type="CDD" id="cd17535">
    <property type="entry name" value="REC_NarL-like"/>
    <property type="match status" value="1"/>
</dbReference>
<evidence type="ECO:0000256" key="1">
    <source>
        <dbReference type="ARBA" id="ARBA00022553"/>
    </source>
</evidence>
<sequence>MTGAGRSGGWTTLSDPGSLGSAEFAGLPLAREEASLQHASSRATGKPDARHADETPRPGETPIAVAIVDKSPIVQTGLKSVIAKDARFAIAFVATDGERLMNALERLRCDVLVTGWSMPFMDGRGVLEALRERPGAPPIIVYTGSPDPDVPAIVMRLGGAAFVSKTEPPEKLLEAVAAVAGGQMVFPIGARRTLDNPLSTLSPREQQMLEALSSGRTNAELARAFNLSPNTVKFHLRNLFDKLSVRNRAQAVHLLATTRRS</sequence>
<dbReference type="Gene3D" id="3.40.50.2300">
    <property type="match status" value="1"/>
</dbReference>
<dbReference type="GO" id="GO:0006355">
    <property type="term" value="P:regulation of DNA-templated transcription"/>
    <property type="evidence" value="ECO:0007669"/>
    <property type="project" value="InterPro"/>
</dbReference>
<reference evidence="7 8" key="1">
    <citation type="submission" date="2017-06" db="EMBL/GenBank/DDBJ databases">
        <authorList>
            <person name="Kim H.J."/>
            <person name="Triplett B.A."/>
        </authorList>
    </citation>
    <scope>NUCLEOTIDE SEQUENCE [LARGE SCALE GENOMIC DNA]</scope>
    <source>
        <strain evidence="7 8">B29T1</strain>
    </source>
</reference>
<protein>
    <submittedName>
        <fullName evidence="7">Two component transcriptional regulator, LuxR family</fullName>
    </submittedName>
</protein>
<dbReference type="OrthoDB" id="9807052at2"/>
<dbReference type="PANTHER" id="PTHR45566:SF2">
    <property type="entry name" value="NARL SUBFAMILY"/>
    <property type="match status" value="1"/>
</dbReference>
<proteinExistence type="predicted"/>
<evidence type="ECO:0000256" key="4">
    <source>
        <dbReference type="SAM" id="MobiDB-lite"/>
    </source>
</evidence>
<dbReference type="InterPro" id="IPR000792">
    <property type="entry name" value="Tscrpt_reg_LuxR_C"/>
</dbReference>
<dbReference type="InterPro" id="IPR016032">
    <property type="entry name" value="Sig_transdc_resp-reg_C-effctor"/>
</dbReference>
<evidence type="ECO:0000259" key="6">
    <source>
        <dbReference type="PROSITE" id="PS50110"/>
    </source>
</evidence>
<dbReference type="GO" id="GO:0003677">
    <property type="term" value="F:DNA binding"/>
    <property type="evidence" value="ECO:0007669"/>
    <property type="project" value="UniProtKB-KW"/>
</dbReference>
<dbReference type="PANTHER" id="PTHR45566">
    <property type="entry name" value="HTH-TYPE TRANSCRIPTIONAL REGULATOR YHJB-RELATED"/>
    <property type="match status" value="1"/>
</dbReference>
<dbReference type="PRINTS" id="PR00038">
    <property type="entry name" value="HTHLUXR"/>
</dbReference>
<dbReference type="SMART" id="SM00421">
    <property type="entry name" value="HTH_LUXR"/>
    <property type="match status" value="1"/>
</dbReference>
<feature type="compositionally biased region" description="Basic and acidic residues" evidence="4">
    <location>
        <begin position="45"/>
        <end position="57"/>
    </location>
</feature>
<keyword evidence="2" id="KW-0238">DNA-binding</keyword>
<dbReference type="PROSITE" id="PS50110">
    <property type="entry name" value="RESPONSE_REGULATORY"/>
    <property type="match status" value="1"/>
</dbReference>
<evidence type="ECO:0000313" key="8">
    <source>
        <dbReference type="Proteomes" id="UP000197065"/>
    </source>
</evidence>
<organism evidence="7 8">
    <name type="scientific">Arboricoccus pini</name>
    <dbReference type="NCBI Taxonomy" id="1963835"/>
    <lineage>
        <taxon>Bacteria</taxon>
        <taxon>Pseudomonadati</taxon>
        <taxon>Pseudomonadota</taxon>
        <taxon>Alphaproteobacteria</taxon>
        <taxon>Geminicoccales</taxon>
        <taxon>Geminicoccaceae</taxon>
        <taxon>Arboricoccus</taxon>
    </lineage>
</organism>
<feature type="domain" description="HTH luxR-type" evidence="5">
    <location>
        <begin position="194"/>
        <end position="259"/>
    </location>
</feature>
<dbReference type="GO" id="GO:0000160">
    <property type="term" value="P:phosphorelay signal transduction system"/>
    <property type="evidence" value="ECO:0007669"/>
    <property type="project" value="InterPro"/>
</dbReference>
<dbReference type="InterPro" id="IPR001789">
    <property type="entry name" value="Sig_transdc_resp-reg_receiver"/>
</dbReference>
<dbReference type="InterPro" id="IPR036388">
    <property type="entry name" value="WH-like_DNA-bd_sf"/>
</dbReference>
<dbReference type="CDD" id="cd06170">
    <property type="entry name" value="LuxR_C_like"/>
    <property type="match status" value="1"/>
</dbReference>
<dbReference type="PROSITE" id="PS50043">
    <property type="entry name" value="HTH_LUXR_2"/>
    <property type="match status" value="1"/>
</dbReference>
<dbReference type="InterPro" id="IPR051015">
    <property type="entry name" value="EvgA-like"/>
</dbReference>
<evidence type="ECO:0000256" key="3">
    <source>
        <dbReference type="PROSITE-ProRule" id="PRU00169"/>
    </source>
</evidence>
<keyword evidence="8" id="KW-1185">Reference proteome</keyword>
<dbReference type="SMART" id="SM00448">
    <property type="entry name" value="REC"/>
    <property type="match status" value="1"/>
</dbReference>
<accession>A0A212PVN6</accession>
<evidence type="ECO:0000256" key="2">
    <source>
        <dbReference type="ARBA" id="ARBA00023125"/>
    </source>
</evidence>
<dbReference type="Proteomes" id="UP000197065">
    <property type="component" value="Unassembled WGS sequence"/>
</dbReference>
<dbReference type="SUPFAM" id="SSF46894">
    <property type="entry name" value="C-terminal effector domain of the bipartite response regulators"/>
    <property type="match status" value="1"/>
</dbReference>
<dbReference type="Gene3D" id="1.10.10.10">
    <property type="entry name" value="Winged helix-like DNA-binding domain superfamily/Winged helix DNA-binding domain"/>
    <property type="match status" value="1"/>
</dbReference>
<feature type="region of interest" description="Disordered" evidence="4">
    <location>
        <begin position="33"/>
        <end position="59"/>
    </location>
</feature>
<dbReference type="EMBL" id="FYEH01000001">
    <property type="protein sequence ID" value="SNB51031.1"/>
    <property type="molecule type" value="Genomic_DNA"/>
</dbReference>
<comment type="caution">
    <text evidence="3">Lacks conserved residue(s) required for the propagation of feature annotation.</text>
</comment>
<evidence type="ECO:0000259" key="5">
    <source>
        <dbReference type="PROSITE" id="PS50043"/>
    </source>
</evidence>
<dbReference type="Pfam" id="PF00196">
    <property type="entry name" value="GerE"/>
    <property type="match status" value="1"/>
</dbReference>
<dbReference type="InterPro" id="IPR058245">
    <property type="entry name" value="NreC/VraR/RcsB-like_REC"/>
</dbReference>
<evidence type="ECO:0000313" key="7">
    <source>
        <dbReference type="EMBL" id="SNB51031.1"/>
    </source>
</evidence>
<keyword evidence="1" id="KW-0597">Phosphoprotein</keyword>
<dbReference type="AlphaFoldDB" id="A0A212PVN6"/>
<name>A0A212PVN6_9PROT</name>
<dbReference type="SUPFAM" id="SSF52172">
    <property type="entry name" value="CheY-like"/>
    <property type="match status" value="1"/>
</dbReference>
<dbReference type="InterPro" id="IPR011006">
    <property type="entry name" value="CheY-like_superfamily"/>
</dbReference>
<gene>
    <name evidence="7" type="ORF">SAMN07250955_10121</name>
</gene>